<dbReference type="Proteomes" id="UP001163687">
    <property type="component" value="Chromosome"/>
</dbReference>
<dbReference type="EMBL" id="AP025628">
    <property type="protein sequence ID" value="BDG59763.1"/>
    <property type="molecule type" value="Genomic_DNA"/>
</dbReference>
<dbReference type="AlphaFoldDB" id="A0AA35G7W4"/>
<evidence type="ECO:0000256" key="1">
    <source>
        <dbReference type="SAM" id="Phobius"/>
    </source>
</evidence>
<proteinExistence type="predicted"/>
<evidence type="ECO:0000313" key="2">
    <source>
        <dbReference type="EMBL" id="BDG59763.1"/>
    </source>
</evidence>
<reference evidence="2" key="1">
    <citation type="submission" date="2022-03" db="EMBL/GenBank/DDBJ databases">
        <title>Complete genome sequence of Caldinitratiruptor microaerophilus.</title>
        <authorList>
            <person name="Mukaiyama R."/>
            <person name="Nishiyama T."/>
            <person name="Ueda K."/>
        </authorList>
    </citation>
    <scope>NUCLEOTIDE SEQUENCE</scope>
    <source>
        <strain evidence="2">JCM 16183</strain>
    </source>
</reference>
<keyword evidence="3" id="KW-1185">Reference proteome</keyword>
<keyword evidence="1" id="KW-0472">Membrane</keyword>
<name>A0AA35G7W4_9FIRM</name>
<feature type="transmembrane region" description="Helical" evidence="1">
    <location>
        <begin position="50"/>
        <end position="71"/>
    </location>
</feature>
<feature type="transmembrane region" description="Helical" evidence="1">
    <location>
        <begin position="214"/>
        <end position="232"/>
    </location>
</feature>
<evidence type="ECO:0008006" key="4">
    <source>
        <dbReference type="Google" id="ProtNLM"/>
    </source>
</evidence>
<accession>A0AA35G7W4</accession>
<dbReference type="RefSeq" id="WP_264843862.1">
    <property type="nucleotide sequence ID" value="NZ_AP025628.1"/>
</dbReference>
<sequence length="275" mass="29290">MIPILLFAAAVFAGTYLLLTPPQAFRAPTRVRSPRSTRPLLPGLVARPIPFLRAASALAAAALAAALYGLFFRSVLAALAAAPAGWMLAQLLTQTVLRLRERRVRAAWRVAIDLFPDFLEAAGSPLRALAQVADRAPDPVKSALHEALARHATGEPLGAALTAAAPGRDEVHLFARLVELTRYKFQDVGPAFRRLGRALHEQHVLEADRRAEVAGARLMALLLAAGPVVLLFEETAALPAVRDTLLGPGRLVVPISAALTSLSVFLLVRAGRSLA</sequence>
<evidence type="ECO:0000313" key="3">
    <source>
        <dbReference type="Proteomes" id="UP001163687"/>
    </source>
</evidence>
<dbReference type="KEGG" id="cmic:caldi_08530"/>
<gene>
    <name evidence="2" type="ORF">caldi_08530</name>
</gene>
<keyword evidence="1" id="KW-0812">Transmembrane</keyword>
<feature type="transmembrane region" description="Helical" evidence="1">
    <location>
        <begin position="252"/>
        <end position="270"/>
    </location>
</feature>
<organism evidence="2 3">
    <name type="scientific">Caldinitratiruptor microaerophilus</name>
    <dbReference type="NCBI Taxonomy" id="671077"/>
    <lineage>
        <taxon>Bacteria</taxon>
        <taxon>Bacillati</taxon>
        <taxon>Bacillota</taxon>
        <taxon>Clostridia</taxon>
        <taxon>Eubacteriales</taxon>
        <taxon>Symbiobacteriaceae</taxon>
        <taxon>Caldinitratiruptor</taxon>
    </lineage>
</organism>
<keyword evidence="1" id="KW-1133">Transmembrane helix</keyword>
<protein>
    <recommendedName>
        <fullName evidence="4">Type II secretion system protein GspF domain-containing protein</fullName>
    </recommendedName>
</protein>